<dbReference type="EMBL" id="KN817520">
    <property type="protein sequence ID" value="KJA28707.1"/>
    <property type="molecule type" value="Genomic_DNA"/>
</dbReference>
<sequence length="202" mass="23016">MSPIISEILKIKVAPTFQLDSPAFERLRDAVVKGGVKEQYYGMSMDDPDKLLWVIHWPGDESTAEYKGPQWESFRESVKALDVNSAPASWYLPFDDADKVRPALTAPICELCYVHITSPKSLVADSLHKTFTDCYFAEGFDGGYWATALNDEKMNYYYLGWSTRELHKAYSKTELFAVEIDKLIPHMDSGEADFMKFTQQLS</sequence>
<dbReference type="OrthoDB" id="2824656at2759"/>
<accession>A0A0D2LLD4</accession>
<dbReference type="OMA" id="KRHEVCW"/>
<gene>
    <name evidence="1" type="ORF">HYPSUDRAFT_128504</name>
</gene>
<keyword evidence="2" id="KW-1185">Reference proteome</keyword>
<dbReference type="Proteomes" id="UP000054270">
    <property type="component" value="Unassembled WGS sequence"/>
</dbReference>
<evidence type="ECO:0000313" key="2">
    <source>
        <dbReference type="Proteomes" id="UP000054270"/>
    </source>
</evidence>
<protein>
    <recommendedName>
        <fullName evidence="3">ABM domain-containing protein</fullName>
    </recommendedName>
</protein>
<evidence type="ECO:0008006" key="3">
    <source>
        <dbReference type="Google" id="ProtNLM"/>
    </source>
</evidence>
<evidence type="ECO:0000313" key="1">
    <source>
        <dbReference type="EMBL" id="KJA28707.1"/>
    </source>
</evidence>
<organism evidence="1 2">
    <name type="scientific">Hypholoma sublateritium (strain FD-334 SS-4)</name>
    <dbReference type="NCBI Taxonomy" id="945553"/>
    <lineage>
        <taxon>Eukaryota</taxon>
        <taxon>Fungi</taxon>
        <taxon>Dikarya</taxon>
        <taxon>Basidiomycota</taxon>
        <taxon>Agaricomycotina</taxon>
        <taxon>Agaricomycetes</taxon>
        <taxon>Agaricomycetidae</taxon>
        <taxon>Agaricales</taxon>
        <taxon>Agaricineae</taxon>
        <taxon>Strophariaceae</taxon>
        <taxon>Hypholoma</taxon>
    </lineage>
</organism>
<reference evidence="2" key="1">
    <citation type="submission" date="2014-04" db="EMBL/GenBank/DDBJ databases">
        <title>Evolutionary Origins and Diversification of the Mycorrhizal Mutualists.</title>
        <authorList>
            <consortium name="DOE Joint Genome Institute"/>
            <consortium name="Mycorrhizal Genomics Consortium"/>
            <person name="Kohler A."/>
            <person name="Kuo A."/>
            <person name="Nagy L.G."/>
            <person name="Floudas D."/>
            <person name="Copeland A."/>
            <person name="Barry K.W."/>
            <person name="Cichocki N."/>
            <person name="Veneault-Fourrey C."/>
            <person name="LaButti K."/>
            <person name="Lindquist E.A."/>
            <person name="Lipzen A."/>
            <person name="Lundell T."/>
            <person name="Morin E."/>
            <person name="Murat C."/>
            <person name="Riley R."/>
            <person name="Ohm R."/>
            <person name="Sun H."/>
            <person name="Tunlid A."/>
            <person name="Henrissat B."/>
            <person name="Grigoriev I.V."/>
            <person name="Hibbett D.S."/>
            <person name="Martin F."/>
        </authorList>
    </citation>
    <scope>NUCLEOTIDE SEQUENCE [LARGE SCALE GENOMIC DNA]</scope>
    <source>
        <strain evidence="2">FD-334 SS-4</strain>
    </source>
</reference>
<name>A0A0D2LLD4_HYPSF</name>
<dbReference type="AlphaFoldDB" id="A0A0D2LLD4"/>
<proteinExistence type="predicted"/>